<protein>
    <submittedName>
        <fullName evidence="6">Uncharacterized protein</fullName>
    </submittedName>
</protein>
<evidence type="ECO:0000259" key="4">
    <source>
        <dbReference type="Pfam" id="PF00389"/>
    </source>
</evidence>
<dbReference type="Proteomes" id="UP001140453">
    <property type="component" value="Unassembled WGS sequence"/>
</dbReference>
<feature type="domain" description="D-isomer specific 2-hydroxyacid dehydrogenase catalytic" evidence="4">
    <location>
        <begin position="31"/>
        <end position="352"/>
    </location>
</feature>
<dbReference type="Pfam" id="PF00389">
    <property type="entry name" value="2-Hacid_dh"/>
    <property type="match status" value="1"/>
</dbReference>
<dbReference type="SUPFAM" id="SSF52283">
    <property type="entry name" value="Formate/glycerate dehydrogenase catalytic domain-like"/>
    <property type="match status" value="1"/>
</dbReference>
<name>A0A9W8YJR2_9PEZI</name>
<dbReference type="CDD" id="cd12168">
    <property type="entry name" value="Mand_dh_like"/>
    <property type="match status" value="1"/>
</dbReference>
<dbReference type="Gene3D" id="3.40.50.720">
    <property type="entry name" value="NAD(P)-binding Rossmann-like Domain"/>
    <property type="match status" value="2"/>
</dbReference>
<dbReference type="InterPro" id="IPR006139">
    <property type="entry name" value="D-isomer_2_OHA_DH_cat_dom"/>
</dbReference>
<feature type="domain" description="D-isomer specific 2-hydroxyacid dehydrogenase NAD-binding" evidence="5">
    <location>
        <begin position="137"/>
        <end position="320"/>
    </location>
</feature>
<gene>
    <name evidence="6" type="ORF">N0V93_008864</name>
</gene>
<accession>A0A9W8YJR2</accession>
<dbReference type="GO" id="GO:0016618">
    <property type="term" value="F:hydroxypyruvate reductase [NAD(P)H] activity"/>
    <property type="evidence" value="ECO:0007669"/>
    <property type="project" value="TreeGrafter"/>
</dbReference>
<evidence type="ECO:0000313" key="6">
    <source>
        <dbReference type="EMBL" id="KAJ4385973.1"/>
    </source>
</evidence>
<dbReference type="EMBL" id="JAPEVB010000006">
    <property type="protein sequence ID" value="KAJ4385973.1"/>
    <property type="molecule type" value="Genomic_DNA"/>
</dbReference>
<keyword evidence="1 2" id="KW-0560">Oxidoreductase</keyword>
<dbReference type="GO" id="GO:0030267">
    <property type="term" value="F:glyoxylate reductase (NADPH) activity"/>
    <property type="evidence" value="ECO:0007669"/>
    <property type="project" value="TreeGrafter"/>
</dbReference>
<dbReference type="OrthoDB" id="9991913at2759"/>
<dbReference type="AlphaFoldDB" id="A0A9W8YJR2"/>
<evidence type="ECO:0000256" key="1">
    <source>
        <dbReference type="ARBA" id="ARBA00023002"/>
    </source>
</evidence>
<keyword evidence="7" id="KW-1185">Reference proteome</keyword>
<feature type="compositionally biased region" description="Polar residues" evidence="3">
    <location>
        <begin position="377"/>
        <end position="387"/>
    </location>
</feature>
<dbReference type="PROSITE" id="PS00671">
    <property type="entry name" value="D_2_HYDROXYACID_DH_3"/>
    <property type="match status" value="1"/>
</dbReference>
<evidence type="ECO:0000256" key="3">
    <source>
        <dbReference type="SAM" id="MobiDB-lite"/>
    </source>
</evidence>
<evidence type="ECO:0000259" key="5">
    <source>
        <dbReference type="Pfam" id="PF02826"/>
    </source>
</evidence>
<dbReference type="SUPFAM" id="SSF51735">
    <property type="entry name" value="NAD(P)-binding Rossmann-fold domains"/>
    <property type="match status" value="1"/>
</dbReference>
<dbReference type="GO" id="GO:0051287">
    <property type="term" value="F:NAD binding"/>
    <property type="evidence" value="ECO:0007669"/>
    <property type="project" value="InterPro"/>
</dbReference>
<dbReference type="InterPro" id="IPR006140">
    <property type="entry name" value="D-isomer_DH_NAD-bd"/>
</dbReference>
<evidence type="ECO:0000256" key="2">
    <source>
        <dbReference type="RuleBase" id="RU003719"/>
    </source>
</evidence>
<sequence length="398" mass="44027">MEMIPSRSSSLTKFKSDKPKILFLGKPTHDGGEIQKNTDYFEIDILDAENRTEALAKIPHQLFTRGPYEGIVARTNVYPFDPFDEELFAPFMPRLKIVVTGQVGYNDFDVEWMTRQGVYFCNSKYATCEATAEMALFLIFAVLRNTSLGEQSLREGRWRGDLGLGRDPAGLTLGIIGMGKIGEKLAHKASTAFGMRVAYWNKSGRKVSTLQHWAHLTSEYYQCETLDELLGCSDVVSLHCPLTESTTKLMSDREFGKMKPGSFFINTSRGGLVDDSALIKALESGQICRAGLDVFGGEPDSICPYYRERADKVVVQPHMGGLTEASFRKASMECFANLRAFFETGRPLAPLNELPIGTESKALGFKKAPTTHEHRPSTSTPAPSSNLLVAANEPIPAK</sequence>
<organism evidence="6 7">
    <name type="scientific">Gnomoniopsis smithogilvyi</name>
    <dbReference type="NCBI Taxonomy" id="1191159"/>
    <lineage>
        <taxon>Eukaryota</taxon>
        <taxon>Fungi</taxon>
        <taxon>Dikarya</taxon>
        <taxon>Ascomycota</taxon>
        <taxon>Pezizomycotina</taxon>
        <taxon>Sordariomycetes</taxon>
        <taxon>Sordariomycetidae</taxon>
        <taxon>Diaporthales</taxon>
        <taxon>Gnomoniaceae</taxon>
        <taxon>Gnomoniopsis</taxon>
    </lineage>
</organism>
<dbReference type="PROSITE" id="PS00670">
    <property type="entry name" value="D_2_HYDROXYACID_DH_2"/>
    <property type="match status" value="1"/>
</dbReference>
<evidence type="ECO:0000313" key="7">
    <source>
        <dbReference type="Proteomes" id="UP001140453"/>
    </source>
</evidence>
<dbReference type="PANTHER" id="PTHR10996:SF269">
    <property type="entry name" value="HYPOTHETICAL D-ISOMER SPECIFIC 2-HYDROXYACID DEHYDROGENASE (EUROFUNG)"/>
    <property type="match status" value="1"/>
</dbReference>
<feature type="region of interest" description="Disordered" evidence="3">
    <location>
        <begin position="365"/>
        <end position="398"/>
    </location>
</feature>
<dbReference type="Pfam" id="PF02826">
    <property type="entry name" value="2-Hacid_dh_C"/>
    <property type="match status" value="1"/>
</dbReference>
<dbReference type="GO" id="GO:0005829">
    <property type="term" value="C:cytosol"/>
    <property type="evidence" value="ECO:0007669"/>
    <property type="project" value="TreeGrafter"/>
</dbReference>
<reference evidence="6" key="1">
    <citation type="submission" date="2022-10" db="EMBL/GenBank/DDBJ databases">
        <title>Tapping the CABI collections for fungal endophytes: first genome assemblies for Collariella, Neodidymelliopsis, Ascochyta clinopodiicola, Didymella pomorum, Didymosphaeria variabile, Neocosmospora piperis and Neocucurbitaria cava.</title>
        <authorList>
            <person name="Hill R."/>
        </authorList>
    </citation>
    <scope>NUCLEOTIDE SEQUENCE</scope>
    <source>
        <strain evidence="6">IMI 355082</strain>
    </source>
</reference>
<dbReference type="InterPro" id="IPR050223">
    <property type="entry name" value="D-isomer_2-hydroxyacid_DH"/>
</dbReference>
<dbReference type="PANTHER" id="PTHR10996">
    <property type="entry name" value="2-HYDROXYACID DEHYDROGENASE-RELATED"/>
    <property type="match status" value="1"/>
</dbReference>
<dbReference type="InterPro" id="IPR036291">
    <property type="entry name" value="NAD(P)-bd_dom_sf"/>
</dbReference>
<comment type="similarity">
    <text evidence="2">Belongs to the D-isomer specific 2-hydroxyacid dehydrogenase family.</text>
</comment>
<comment type="caution">
    <text evidence="6">The sequence shown here is derived from an EMBL/GenBank/DDBJ whole genome shotgun (WGS) entry which is preliminary data.</text>
</comment>
<dbReference type="InterPro" id="IPR029753">
    <property type="entry name" value="D-isomer_DH_CS"/>
</dbReference>
<proteinExistence type="inferred from homology"/>